<keyword evidence="1" id="KW-0812">Transmembrane</keyword>
<sequence length="259" mass="29480">MFRVPLTITEFVTIAGVVVAVLTLFFGDNIYQQITGRSFYSSHDISKDIITTMPPMSSTAQATSSTSLSPTATLVRISSLNRLAILTLFKIPRKTKTDVDRLDTIFRPNRSNSLVVIPNYPLLSKYELDEYGYILENGQPIDIPLGTDMGKYLDIDWGQWRKYLGVFDFIIPANTIQFCGFYIRSEVGGGNWESSQRFIYSADIGADDFKIERASWVEIKDCSDSPITDWSQKQAENAWAPTDLVYYWDKESNSWIRLK</sequence>
<keyword evidence="3" id="KW-1185">Reference proteome</keyword>
<comment type="caution">
    <text evidence="2">The sequence shown here is derived from an EMBL/GenBank/DDBJ whole genome shotgun (WGS) entry which is preliminary data.</text>
</comment>
<accession>A0A540V895</accession>
<evidence type="ECO:0000313" key="3">
    <source>
        <dbReference type="Proteomes" id="UP000317371"/>
    </source>
</evidence>
<dbReference type="Proteomes" id="UP000317371">
    <property type="component" value="Unassembled WGS sequence"/>
</dbReference>
<gene>
    <name evidence="2" type="ORF">FKZ61_23475</name>
</gene>
<evidence type="ECO:0000256" key="1">
    <source>
        <dbReference type="SAM" id="Phobius"/>
    </source>
</evidence>
<feature type="transmembrane region" description="Helical" evidence="1">
    <location>
        <begin position="6"/>
        <end position="27"/>
    </location>
</feature>
<proteinExistence type="predicted"/>
<dbReference type="EMBL" id="VIGC01000067">
    <property type="protein sequence ID" value="TQE92961.1"/>
    <property type="molecule type" value="Genomic_DNA"/>
</dbReference>
<keyword evidence="1" id="KW-1133">Transmembrane helix</keyword>
<reference evidence="2 3" key="1">
    <citation type="submission" date="2019-06" db="EMBL/GenBank/DDBJ databases">
        <title>Genome sequence of Litorilinea aerophila BAA-2444.</title>
        <authorList>
            <person name="Maclea K.S."/>
            <person name="Maurais E.G."/>
            <person name="Iannazzi L.C."/>
        </authorList>
    </citation>
    <scope>NUCLEOTIDE SEQUENCE [LARGE SCALE GENOMIC DNA]</scope>
    <source>
        <strain evidence="2 3">ATCC BAA-2444</strain>
    </source>
</reference>
<protein>
    <submittedName>
        <fullName evidence="2">Uncharacterized protein</fullName>
    </submittedName>
</protein>
<organism evidence="2 3">
    <name type="scientific">Litorilinea aerophila</name>
    <dbReference type="NCBI Taxonomy" id="1204385"/>
    <lineage>
        <taxon>Bacteria</taxon>
        <taxon>Bacillati</taxon>
        <taxon>Chloroflexota</taxon>
        <taxon>Caldilineae</taxon>
        <taxon>Caldilineales</taxon>
        <taxon>Caldilineaceae</taxon>
        <taxon>Litorilinea</taxon>
    </lineage>
</organism>
<name>A0A540V895_9CHLR</name>
<dbReference type="InParanoid" id="A0A540V895"/>
<evidence type="ECO:0000313" key="2">
    <source>
        <dbReference type="EMBL" id="TQE92961.1"/>
    </source>
</evidence>
<dbReference type="AlphaFoldDB" id="A0A540V895"/>
<keyword evidence="1" id="KW-0472">Membrane</keyword>